<dbReference type="Proteomes" id="UP000316921">
    <property type="component" value="Chromosome"/>
</dbReference>
<dbReference type="AlphaFoldDB" id="A0A518BR87"/>
<dbReference type="EMBL" id="CP036287">
    <property type="protein sequence ID" value="QDU69471.1"/>
    <property type="molecule type" value="Genomic_DNA"/>
</dbReference>
<reference evidence="2 3" key="1">
    <citation type="submission" date="2019-02" db="EMBL/GenBank/DDBJ databases">
        <title>Deep-cultivation of Planctomycetes and their phenomic and genomic characterization uncovers novel biology.</title>
        <authorList>
            <person name="Wiegand S."/>
            <person name="Jogler M."/>
            <person name="Boedeker C."/>
            <person name="Pinto D."/>
            <person name="Vollmers J."/>
            <person name="Rivas-Marin E."/>
            <person name="Kohn T."/>
            <person name="Peeters S.H."/>
            <person name="Heuer A."/>
            <person name="Rast P."/>
            <person name="Oberbeckmann S."/>
            <person name="Bunk B."/>
            <person name="Jeske O."/>
            <person name="Meyerdierks A."/>
            <person name="Storesund J.E."/>
            <person name="Kallscheuer N."/>
            <person name="Luecker S."/>
            <person name="Lage O.M."/>
            <person name="Pohl T."/>
            <person name="Merkel B.J."/>
            <person name="Hornburger P."/>
            <person name="Mueller R.-W."/>
            <person name="Bruemmer F."/>
            <person name="Labrenz M."/>
            <person name="Spormann A.M."/>
            <person name="Op den Camp H."/>
            <person name="Overmann J."/>
            <person name="Amann R."/>
            <person name="Jetten M.S.M."/>
            <person name="Mascher T."/>
            <person name="Medema M.H."/>
            <person name="Devos D.P."/>
            <person name="Kaster A.-K."/>
            <person name="Ovreas L."/>
            <person name="Rohde M."/>
            <person name="Galperin M.Y."/>
            <person name="Jogler C."/>
        </authorList>
    </citation>
    <scope>NUCLEOTIDE SEQUENCE [LARGE SCALE GENOMIC DNA]</scope>
    <source>
        <strain evidence="2 3">Pla133</strain>
    </source>
</reference>
<organism evidence="2 3">
    <name type="scientific">Engelhardtia mirabilis</name>
    <dbReference type="NCBI Taxonomy" id="2528011"/>
    <lineage>
        <taxon>Bacteria</taxon>
        <taxon>Pseudomonadati</taxon>
        <taxon>Planctomycetota</taxon>
        <taxon>Planctomycetia</taxon>
        <taxon>Planctomycetia incertae sedis</taxon>
        <taxon>Engelhardtia</taxon>
    </lineage>
</organism>
<feature type="region of interest" description="Disordered" evidence="1">
    <location>
        <begin position="1"/>
        <end position="57"/>
    </location>
</feature>
<proteinExistence type="predicted"/>
<evidence type="ECO:0000313" key="3">
    <source>
        <dbReference type="Proteomes" id="UP000316921"/>
    </source>
</evidence>
<gene>
    <name evidence="2" type="ORF">Pla133_45910</name>
</gene>
<feature type="compositionally biased region" description="Polar residues" evidence="1">
    <location>
        <begin position="1"/>
        <end position="10"/>
    </location>
</feature>
<keyword evidence="3" id="KW-1185">Reference proteome</keyword>
<dbReference type="KEGG" id="pbap:Pla133_45910"/>
<protein>
    <submittedName>
        <fullName evidence="2">Uncharacterized protein</fullName>
    </submittedName>
</protein>
<accession>A0A518BR87</accession>
<feature type="region of interest" description="Disordered" evidence="1">
    <location>
        <begin position="74"/>
        <end position="98"/>
    </location>
</feature>
<evidence type="ECO:0000313" key="2">
    <source>
        <dbReference type="EMBL" id="QDU69471.1"/>
    </source>
</evidence>
<evidence type="ECO:0000256" key="1">
    <source>
        <dbReference type="SAM" id="MobiDB-lite"/>
    </source>
</evidence>
<name>A0A518BR87_9BACT</name>
<sequence length="98" mass="10263">MIRSKSQPISLGTEPPPTAIDAGGSFDVGLRRRTGTALRTPGTMHPRRDLDETPADLDSAGVATQRVCGSADEHWHPLVPTRPVVGGRPAGTATGVQQ</sequence>